<evidence type="ECO:0000259" key="1">
    <source>
        <dbReference type="SMART" id="SM00829"/>
    </source>
</evidence>
<evidence type="ECO:0000313" key="2">
    <source>
        <dbReference type="EMBL" id="CAL5227792.1"/>
    </source>
</evidence>
<keyword evidence="3" id="KW-1185">Reference proteome</keyword>
<proteinExistence type="predicted"/>
<dbReference type="Proteomes" id="UP001497392">
    <property type="component" value="Unassembled WGS sequence"/>
</dbReference>
<dbReference type="Gene3D" id="3.90.180.10">
    <property type="entry name" value="Medium-chain alcohol dehydrogenases, catalytic domain"/>
    <property type="match status" value="1"/>
</dbReference>
<dbReference type="PANTHER" id="PTHR11695">
    <property type="entry name" value="ALCOHOL DEHYDROGENASE RELATED"/>
    <property type="match status" value="1"/>
</dbReference>
<reference evidence="2 3" key="1">
    <citation type="submission" date="2024-06" db="EMBL/GenBank/DDBJ databases">
        <authorList>
            <person name="Kraege A."/>
            <person name="Thomma B."/>
        </authorList>
    </citation>
    <scope>NUCLEOTIDE SEQUENCE [LARGE SCALE GENOMIC DNA]</scope>
</reference>
<dbReference type="PROSITE" id="PS01162">
    <property type="entry name" value="QOR_ZETA_CRYSTAL"/>
    <property type="match status" value="1"/>
</dbReference>
<dbReference type="PANTHER" id="PTHR11695:SF648">
    <property type="entry name" value="ZINC-BINDING OXIDOREDUCTASE"/>
    <property type="match status" value="1"/>
</dbReference>
<gene>
    <name evidence="2" type="primary">g10814</name>
    <name evidence="2" type="ORF">VP750_LOCUS9698</name>
</gene>
<dbReference type="Gene3D" id="3.40.50.720">
    <property type="entry name" value="NAD(P)-binding Rossmann-like Domain"/>
    <property type="match status" value="1"/>
</dbReference>
<organism evidence="2 3">
    <name type="scientific">Coccomyxa viridis</name>
    <dbReference type="NCBI Taxonomy" id="1274662"/>
    <lineage>
        <taxon>Eukaryota</taxon>
        <taxon>Viridiplantae</taxon>
        <taxon>Chlorophyta</taxon>
        <taxon>core chlorophytes</taxon>
        <taxon>Trebouxiophyceae</taxon>
        <taxon>Trebouxiophyceae incertae sedis</taxon>
        <taxon>Coccomyxaceae</taxon>
        <taxon>Coccomyxa</taxon>
    </lineage>
</organism>
<dbReference type="InterPro" id="IPR020843">
    <property type="entry name" value="ER"/>
</dbReference>
<dbReference type="SUPFAM" id="SSF51735">
    <property type="entry name" value="NAD(P)-binding Rossmann-fold domains"/>
    <property type="match status" value="1"/>
</dbReference>
<protein>
    <submittedName>
        <fullName evidence="2">G10814 protein</fullName>
    </submittedName>
</protein>
<feature type="domain" description="Enoyl reductase (ER)" evidence="1">
    <location>
        <begin position="4"/>
        <end position="299"/>
    </location>
</feature>
<dbReference type="InterPro" id="IPR013154">
    <property type="entry name" value="ADH-like_N"/>
</dbReference>
<dbReference type="InterPro" id="IPR036291">
    <property type="entry name" value="NAD(P)-bd_dom_sf"/>
</dbReference>
<dbReference type="SMART" id="SM00829">
    <property type="entry name" value="PKS_ER"/>
    <property type="match status" value="1"/>
</dbReference>
<dbReference type="EMBL" id="CAXHTA020000017">
    <property type="protein sequence ID" value="CAL5227792.1"/>
    <property type="molecule type" value="Genomic_DNA"/>
</dbReference>
<name>A0ABP1G8Z6_9CHLO</name>
<evidence type="ECO:0000313" key="3">
    <source>
        <dbReference type="Proteomes" id="UP001497392"/>
    </source>
</evidence>
<dbReference type="InterPro" id="IPR050700">
    <property type="entry name" value="YIM1/Zinc_Alcohol_DH_Fams"/>
</dbReference>
<dbReference type="Pfam" id="PF08240">
    <property type="entry name" value="ADH_N"/>
    <property type="match status" value="1"/>
</dbReference>
<comment type="caution">
    <text evidence="2">The sequence shown here is derived from an EMBL/GenBank/DDBJ whole genome shotgun (WGS) entry which is preliminary data.</text>
</comment>
<dbReference type="Pfam" id="PF13602">
    <property type="entry name" value="ADH_zinc_N_2"/>
    <property type="match status" value="1"/>
</dbReference>
<dbReference type="SUPFAM" id="SSF50129">
    <property type="entry name" value="GroES-like"/>
    <property type="match status" value="1"/>
</dbReference>
<dbReference type="CDD" id="cd05289">
    <property type="entry name" value="MDR_like_2"/>
    <property type="match status" value="1"/>
</dbReference>
<dbReference type="InterPro" id="IPR011032">
    <property type="entry name" value="GroES-like_sf"/>
</dbReference>
<sequence length="302" mass="32664">MPKRNPGEVLIKVQASSVNPLDYKVRSGTHFPKFLVSRPQTPGGDVAGIVEDADESSKFLKGQKVFALTDGRLFWRKEGCYAEYVSAKESYLAHQPAALSFEEAGGVPLAALTAYQSLEAAGVKQGQRVLIHAGAGGVGHFAVQLAKARGAHVITTAGPRNVDFVQQELGADEAIDYTSSRFEEVLKSHPVDVVIDPMAGDYEGRSISILKHPGHYQQIMNENLSVPRVLSRFVKGALRWGPSYGVTIVKPNGAQLQKVADLISEGKVKVNVDKTFPLKDAAAAHEYLEKGHARGKVILKVQ</sequence>
<dbReference type="InterPro" id="IPR002364">
    <property type="entry name" value="Quin_OxRdtase/zeta-crystal_CS"/>
</dbReference>
<accession>A0ABP1G8Z6</accession>